<name>A0A158L1P5_9BURK</name>
<evidence type="ECO:0000256" key="3">
    <source>
        <dbReference type="SAM" id="Coils"/>
    </source>
</evidence>
<dbReference type="AlphaFoldDB" id="A0A158L1P5"/>
<dbReference type="PANTHER" id="PTHR32347">
    <property type="entry name" value="EFFLUX SYSTEM COMPONENT YKNX-RELATED"/>
    <property type="match status" value="1"/>
</dbReference>
<protein>
    <submittedName>
        <fullName evidence="5">HlyD family secretion protein</fullName>
    </submittedName>
</protein>
<dbReference type="GO" id="GO:0030313">
    <property type="term" value="C:cell envelope"/>
    <property type="evidence" value="ECO:0007669"/>
    <property type="project" value="UniProtKB-SubCell"/>
</dbReference>
<accession>A0A158L1P5</accession>
<evidence type="ECO:0000313" key="6">
    <source>
        <dbReference type="Proteomes" id="UP000054770"/>
    </source>
</evidence>
<organism evidence="5 6">
    <name type="scientific">Caballeronia choica</name>
    <dbReference type="NCBI Taxonomy" id="326476"/>
    <lineage>
        <taxon>Bacteria</taxon>
        <taxon>Pseudomonadati</taxon>
        <taxon>Pseudomonadota</taxon>
        <taxon>Betaproteobacteria</taxon>
        <taxon>Burkholderiales</taxon>
        <taxon>Burkholderiaceae</taxon>
        <taxon>Caballeronia</taxon>
    </lineage>
</organism>
<feature type="coiled-coil region" evidence="3">
    <location>
        <begin position="87"/>
        <end position="114"/>
    </location>
</feature>
<keyword evidence="2 3" id="KW-0175">Coiled coil</keyword>
<dbReference type="Gene3D" id="2.40.50.100">
    <property type="match status" value="1"/>
</dbReference>
<keyword evidence="6" id="KW-1185">Reference proteome</keyword>
<comment type="subcellular location">
    <subcellularLocation>
        <location evidence="1">Cell envelope</location>
    </subcellularLocation>
</comment>
<dbReference type="InterPro" id="IPR050465">
    <property type="entry name" value="UPF0194_transport"/>
</dbReference>
<evidence type="ECO:0000256" key="1">
    <source>
        <dbReference type="ARBA" id="ARBA00004196"/>
    </source>
</evidence>
<evidence type="ECO:0000313" key="5">
    <source>
        <dbReference type="EMBL" id="SAL86760.1"/>
    </source>
</evidence>
<gene>
    <name evidence="5" type="ORF">AWB68_08141</name>
</gene>
<dbReference type="Pfam" id="PF25881">
    <property type="entry name" value="HH_YBHG"/>
    <property type="match status" value="1"/>
</dbReference>
<dbReference type="PANTHER" id="PTHR32347:SF23">
    <property type="entry name" value="BLL5650 PROTEIN"/>
    <property type="match status" value="1"/>
</dbReference>
<dbReference type="Gene3D" id="2.40.30.170">
    <property type="match status" value="1"/>
</dbReference>
<sequence length="336" mass="35991">MPTWNLDPMQPITSTLAARGRHRTAFALLFVVAMLSACSHQDRDVVQGYVEGEYVYLASSQSGELTQLSVARGDTVQANAPLFALESVDETAALQQAQQQLAAARAQLADIQTGKRPPEINVNRAQLAEAVANARKASLQLVRDEAQFRAGGIAKGQLDDSRANADATAAQVRELTNQVEVARLPGRSQQITAQTAQVAAAQAALAQAQWKLDQKRVAAPAAGLVYDTLYRAGEWVQAGSPVVQMLPPQNVKVRLFVPETIVGRLAPGRALTVHCDGCAGDVPVKITYVSNKAEYTPPVIYSNESRSKLVFMIEAHPSVADATKLHPGQPVTVALQ</sequence>
<dbReference type="SUPFAM" id="SSF111369">
    <property type="entry name" value="HlyD-like secretion proteins"/>
    <property type="match status" value="1"/>
</dbReference>
<evidence type="ECO:0000259" key="4">
    <source>
        <dbReference type="Pfam" id="PF25881"/>
    </source>
</evidence>
<reference evidence="5" key="1">
    <citation type="submission" date="2016-01" db="EMBL/GenBank/DDBJ databases">
        <authorList>
            <person name="Peeters C."/>
        </authorList>
    </citation>
    <scope>NUCLEOTIDE SEQUENCE [LARGE SCALE GENOMIC DNA]</scope>
    <source>
        <strain evidence="5">LMG 22940</strain>
    </source>
</reference>
<comment type="caution">
    <text evidence="5">The sequence shown here is derived from an EMBL/GenBank/DDBJ whole genome shotgun (WGS) entry which is preliminary data.</text>
</comment>
<evidence type="ECO:0000256" key="2">
    <source>
        <dbReference type="ARBA" id="ARBA00023054"/>
    </source>
</evidence>
<proteinExistence type="predicted"/>
<dbReference type="InterPro" id="IPR059052">
    <property type="entry name" value="HH_YbhG-like"/>
</dbReference>
<dbReference type="EMBL" id="FCON02000243">
    <property type="protein sequence ID" value="SAL86760.1"/>
    <property type="molecule type" value="Genomic_DNA"/>
</dbReference>
<feature type="domain" description="YbhG-like alpha-helical hairpin" evidence="4">
    <location>
        <begin position="91"/>
        <end position="213"/>
    </location>
</feature>
<dbReference type="Proteomes" id="UP000054770">
    <property type="component" value="Unassembled WGS sequence"/>
</dbReference>